<dbReference type="OrthoDB" id="3791143at2759"/>
<evidence type="ECO:0000256" key="1">
    <source>
        <dbReference type="SAM" id="MobiDB-lite"/>
    </source>
</evidence>
<evidence type="ECO:0000313" key="2">
    <source>
        <dbReference type="EMBL" id="KAF2022489.1"/>
    </source>
</evidence>
<accession>A0A9P4GVZ8</accession>
<gene>
    <name evidence="2" type="ORF">EK21DRAFT_83274</name>
</gene>
<feature type="non-terminal residue" evidence="2">
    <location>
        <position position="137"/>
    </location>
</feature>
<comment type="caution">
    <text evidence="2">The sequence shown here is derived from an EMBL/GenBank/DDBJ whole genome shotgun (WGS) entry which is preliminary data.</text>
</comment>
<feature type="region of interest" description="Disordered" evidence="1">
    <location>
        <begin position="74"/>
        <end position="104"/>
    </location>
</feature>
<evidence type="ECO:0000313" key="3">
    <source>
        <dbReference type="Proteomes" id="UP000799777"/>
    </source>
</evidence>
<protein>
    <submittedName>
        <fullName evidence="2">Uncharacterized protein</fullName>
    </submittedName>
</protein>
<dbReference type="EMBL" id="ML978604">
    <property type="protein sequence ID" value="KAF2022489.1"/>
    <property type="molecule type" value="Genomic_DNA"/>
</dbReference>
<reference evidence="2" key="1">
    <citation type="journal article" date="2020" name="Stud. Mycol.">
        <title>101 Dothideomycetes genomes: a test case for predicting lifestyles and emergence of pathogens.</title>
        <authorList>
            <person name="Haridas S."/>
            <person name="Albert R."/>
            <person name="Binder M."/>
            <person name="Bloem J."/>
            <person name="Labutti K."/>
            <person name="Salamov A."/>
            <person name="Andreopoulos B."/>
            <person name="Baker S."/>
            <person name="Barry K."/>
            <person name="Bills G."/>
            <person name="Bluhm B."/>
            <person name="Cannon C."/>
            <person name="Castanera R."/>
            <person name="Culley D."/>
            <person name="Daum C."/>
            <person name="Ezra D."/>
            <person name="Gonzalez J."/>
            <person name="Henrissat B."/>
            <person name="Kuo A."/>
            <person name="Liang C."/>
            <person name="Lipzen A."/>
            <person name="Lutzoni F."/>
            <person name="Magnuson J."/>
            <person name="Mondo S."/>
            <person name="Nolan M."/>
            <person name="Ohm R."/>
            <person name="Pangilinan J."/>
            <person name="Park H.-J."/>
            <person name="Ramirez L."/>
            <person name="Alfaro M."/>
            <person name="Sun H."/>
            <person name="Tritt A."/>
            <person name="Yoshinaga Y."/>
            <person name="Zwiers L.-H."/>
            <person name="Turgeon B."/>
            <person name="Goodwin S."/>
            <person name="Spatafora J."/>
            <person name="Crous P."/>
            <person name="Grigoriev I."/>
        </authorList>
    </citation>
    <scope>NUCLEOTIDE SEQUENCE</scope>
    <source>
        <strain evidence="2">CBS 110217</strain>
    </source>
</reference>
<dbReference type="Proteomes" id="UP000799777">
    <property type="component" value="Unassembled WGS sequence"/>
</dbReference>
<sequence length="137" mass="14998">MTCRLVPAPAAVASLAKCRRRPCNRSHPFATQPIELIDSQLQSSQLPTHPSRRRALLDAAARATEATSFESLLRDAIDDIEPPTEGSAAATVATTEAGDEAGDSQFEQRFEDNYEGIDWGRLPRYCKTGATQKHKKS</sequence>
<keyword evidence="3" id="KW-1185">Reference proteome</keyword>
<organism evidence="2 3">
    <name type="scientific">Setomelanomma holmii</name>
    <dbReference type="NCBI Taxonomy" id="210430"/>
    <lineage>
        <taxon>Eukaryota</taxon>
        <taxon>Fungi</taxon>
        <taxon>Dikarya</taxon>
        <taxon>Ascomycota</taxon>
        <taxon>Pezizomycotina</taxon>
        <taxon>Dothideomycetes</taxon>
        <taxon>Pleosporomycetidae</taxon>
        <taxon>Pleosporales</taxon>
        <taxon>Pleosporineae</taxon>
        <taxon>Phaeosphaeriaceae</taxon>
        <taxon>Setomelanomma</taxon>
    </lineage>
</organism>
<dbReference type="AlphaFoldDB" id="A0A9P4GVZ8"/>
<name>A0A9P4GVZ8_9PLEO</name>
<proteinExistence type="predicted"/>